<sequence length="108" mass="11507">MYKLILLLSGLLAALAVRAEWRDPTTPGNLPAAAPPANPAGPAAFRLSAILITDNGKRAIINGLTLKTGAYLDDDTQLLKILPGHVLIRQHDAVKKLTLVPSVKKPLK</sequence>
<dbReference type="EMBL" id="JANIBJ010000024">
    <property type="protein sequence ID" value="MCQ8105077.1"/>
    <property type="molecule type" value="Genomic_DNA"/>
</dbReference>
<accession>A0ABT1TJ48</accession>
<protein>
    <recommendedName>
        <fullName evidence="4">MSHA biogenesis protein MshK</fullName>
    </recommendedName>
</protein>
<keyword evidence="1" id="KW-0732">Signal</keyword>
<dbReference type="Proteomes" id="UP001524499">
    <property type="component" value="Unassembled WGS sequence"/>
</dbReference>
<evidence type="ECO:0000313" key="2">
    <source>
        <dbReference type="EMBL" id="MCQ8105077.1"/>
    </source>
</evidence>
<gene>
    <name evidence="2" type="ORF">NP590_13255</name>
</gene>
<comment type="caution">
    <text evidence="2">The sequence shown here is derived from an EMBL/GenBank/DDBJ whole genome shotgun (WGS) entry which is preliminary data.</text>
</comment>
<reference evidence="2 3" key="1">
    <citation type="submission" date="2022-07" db="EMBL/GenBank/DDBJ databases">
        <title>Methylomonas rivi sp. nov., Methylomonas rosea sp. nov., Methylomonas aureus sp. nov. and Methylomonas subterranea sp. nov., four novel methanotrophs isolated from a freshwater creek and the deep terrestrial subsurface.</title>
        <authorList>
            <person name="Abin C."/>
            <person name="Sankaranarayanan K."/>
            <person name="Garner C."/>
            <person name="Sindelar R."/>
            <person name="Kotary K."/>
            <person name="Garner R."/>
            <person name="Barclay S."/>
            <person name="Lawson P."/>
            <person name="Krumholz L."/>
        </authorList>
    </citation>
    <scope>NUCLEOTIDE SEQUENCE [LARGE SCALE GENOMIC DNA]</scope>
    <source>
        <strain evidence="2 3">SURF-2</strain>
    </source>
</reference>
<keyword evidence="3" id="KW-1185">Reference proteome</keyword>
<feature type="chain" id="PRO_5045091804" description="MSHA biogenesis protein MshK" evidence="1">
    <location>
        <begin position="20"/>
        <end position="108"/>
    </location>
</feature>
<organism evidence="2 3">
    <name type="scientific">Methylomonas subterranea</name>
    <dbReference type="NCBI Taxonomy" id="2952225"/>
    <lineage>
        <taxon>Bacteria</taxon>
        <taxon>Pseudomonadati</taxon>
        <taxon>Pseudomonadota</taxon>
        <taxon>Gammaproteobacteria</taxon>
        <taxon>Methylococcales</taxon>
        <taxon>Methylococcaceae</taxon>
        <taxon>Methylomonas</taxon>
    </lineage>
</organism>
<evidence type="ECO:0000313" key="3">
    <source>
        <dbReference type="Proteomes" id="UP001524499"/>
    </source>
</evidence>
<evidence type="ECO:0000256" key="1">
    <source>
        <dbReference type="SAM" id="SignalP"/>
    </source>
</evidence>
<evidence type="ECO:0008006" key="4">
    <source>
        <dbReference type="Google" id="ProtNLM"/>
    </source>
</evidence>
<feature type="signal peptide" evidence="1">
    <location>
        <begin position="1"/>
        <end position="19"/>
    </location>
</feature>
<proteinExistence type="predicted"/>
<dbReference type="RefSeq" id="WP_256602960.1">
    <property type="nucleotide sequence ID" value="NZ_JANIBJ010000024.1"/>
</dbReference>
<name>A0ABT1TJ48_9GAMM</name>